<feature type="compositionally biased region" description="Polar residues" evidence="4">
    <location>
        <begin position="708"/>
        <end position="717"/>
    </location>
</feature>
<feature type="compositionally biased region" description="Polar residues" evidence="4">
    <location>
        <begin position="26"/>
        <end position="37"/>
    </location>
</feature>
<evidence type="ECO:0000313" key="6">
    <source>
        <dbReference type="EMBL" id="CAF1298218.1"/>
    </source>
</evidence>
<dbReference type="Proteomes" id="UP000663829">
    <property type="component" value="Unassembled WGS sequence"/>
</dbReference>
<dbReference type="SMART" id="SM00368">
    <property type="entry name" value="LRR_RI"/>
    <property type="match status" value="6"/>
</dbReference>
<evidence type="ECO:0000313" key="9">
    <source>
        <dbReference type="Proteomes" id="UP000663829"/>
    </source>
</evidence>
<dbReference type="SUPFAM" id="SSF52047">
    <property type="entry name" value="RNI-like"/>
    <property type="match status" value="1"/>
</dbReference>
<feature type="region of interest" description="Disordered" evidence="4">
    <location>
        <begin position="1"/>
        <end position="37"/>
    </location>
</feature>
<feature type="compositionally biased region" description="Basic and acidic residues" evidence="4">
    <location>
        <begin position="767"/>
        <end position="777"/>
    </location>
</feature>
<dbReference type="Gene3D" id="3.80.10.10">
    <property type="entry name" value="Ribonuclease Inhibitor"/>
    <property type="match status" value="2"/>
</dbReference>
<name>A0A813WK77_9BILA</name>
<feature type="compositionally biased region" description="Polar residues" evidence="4">
    <location>
        <begin position="1"/>
        <end position="18"/>
    </location>
</feature>
<keyword evidence="9" id="KW-1185">Reference proteome</keyword>
<dbReference type="EMBL" id="CAJNOQ010000933">
    <property type="protein sequence ID" value="CAF0852428.1"/>
    <property type="molecule type" value="Genomic_DNA"/>
</dbReference>
<feature type="compositionally biased region" description="Acidic residues" evidence="4">
    <location>
        <begin position="729"/>
        <end position="739"/>
    </location>
</feature>
<dbReference type="PANTHER" id="PTHR24112">
    <property type="entry name" value="LEUCINE-RICH REPEAT, ISOFORM F-RELATED"/>
    <property type="match status" value="1"/>
</dbReference>
<feature type="region of interest" description="Disordered" evidence="4">
    <location>
        <begin position="563"/>
        <end position="593"/>
    </location>
</feature>
<dbReference type="Proteomes" id="UP000681722">
    <property type="component" value="Unassembled WGS sequence"/>
</dbReference>
<dbReference type="Pfam" id="PF13516">
    <property type="entry name" value="LRR_6"/>
    <property type="match status" value="3"/>
</dbReference>
<dbReference type="InterPro" id="IPR032675">
    <property type="entry name" value="LRR_dom_sf"/>
</dbReference>
<evidence type="ECO:0000313" key="8">
    <source>
        <dbReference type="EMBL" id="CAF4103815.1"/>
    </source>
</evidence>
<dbReference type="EMBL" id="CAJOBA010040939">
    <property type="protein sequence ID" value="CAF4103815.1"/>
    <property type="molecule type" value="Genomic_DNA"/>
</dbReference>
<dbReference type="Proteomes" id="UP000682733">
    <property type="component" value="Unassembled WGS sequence"/>
</dbReference>
<dbReference type="OrthoDB" id="10034042at2759"/>
<evidence type="ECO:0000256" key="2">
    <source>
        <dbReference type="ARBA" id="ARBA00022737"/>
    </source>
</evidence>
<feature type="compositionally biased region" description="Low complexity" evidence="4">
    <location>
        <begin position="697"/>
        <end position="707"/>
    </location>
</feature>
<reference evidence="5" key="1">
    <citation type="submission" date="2021-02" db="EMBL/GenBank/DDBJ databases">
        <authorList>
            <person name="Nowell W R."/>
        </authorList>
    </citation>
    <scope>NUCLEOTIDE SEQUENCE</scope>
</reference>
<evidence type="ECO:0000313" key="7">
    <source>
        <dbReference type="EMBL" id="CAF3640039.1"/>
    </source>
</evidence>
<organism evidence="5 9">
    <name type="scientific">Didymodactylos carnosus</name>
    <dbReference type="NCBI Taxonomy" id="1234261"/>
    <lineage>
        <taxon>Eukaryota</taxon>
        <taxon>Metazoa</taxon>
        <taxon>Spiralia</taxon>
        <taxon>Gnathifera</taxon>
        <taxon>Rotifera</taxon>
        <taxon>Eurotatoria</taxon>
        <taxon>Bdelloidea</taxon>
        <taxon>Philodinida</taxon>
        <taxon>Philodinidae</taxon>
        <taxon>Didymodactylos</taxon>
    </lineage>
</organism>
<feature type="region of interest" description="Disordered" evidence="4">
    <location>
        <begin position="767"/>
        <end position="789"/>
    </location>
</feature>
<comment type="similarity">
    <text evidence="3">Belongs to the PPP1R37 family.</text>
</comment>
<dbReference type="AlphaFoldDB" id="A0A813WK77"/>
<keyword evidence="1" id="KW-0433">Leucine-rich repeat</keyword>
<dbReference type="PANTHER" id="PTHR24112:SF9">
    <property type="entry name" value="PROTEIN PHOSPHATASE 1 REGULATORY SUBUNIT 37"/>
    <property type="match status" value="1"/>
</dbReference>
<feature type="region of interest" description="Disordered" evidence="4">
    <location>
        <begin position="697"/>
        <end position="750"/>
    </location>
</feature>
<evidence type="ECO:0000256" key="1">
    <source>
        <dbReference type="ARBA" id="ARBA00022614"/>
    </source>
</evidence>
<keyword evidence="2" id="KW-0677">Repeat</keyword>
<dbReference type="Proteomes" id="UP000677228">
    <property type="component" value="Unassembled WGS sequence"/>
</dbReference>
<evidence type="ECO:0000256" key="4">
    <source>
        <dbReference type="SAM" id="MobiDB-lite"/>
    </source>
</evidence>
<comment type="caution">
    <text evidence="5">The sequence shown here is derived from an EMBL/GenBank/DDBJ whole genome shotgun (WGS) entry which is preliminary data.</text>
</comment>
<sequence length="843" mass="95623">MSTEVSDNISEQEPSLNTLEEETTAKDSSSSVETSPTPLYFLTNGSKTASFSPLVSAGSTTTVENEITQPVKPSTSTHSQKHVHFPTDDVQLTKVSAAPVPLSNQPFVPLKTVLRIYLDTCLKSQIKPLQTIIDQLSRIKDERQTFYDRIERLSIINEKFGVSHLDAFEEIFSRVQFHTLEFESSLYEDTLIASLFDIIEYYESCIHLNLSGNRSMNSQSYQALGRYMRKSYILERLDMNHMKFDDNTILTFGRCLRFSSTLIELHLESCQLNGKILQNLIQHIRVCNGLRELYLGDNRLQVQDSLILCDVIRTCGHFLNLLDLKTNYLQDNGLSHIASQLSQYDEHHTQRNILRKLNLQSNQISQQGIGYLAKALLHNRTINSLNLSNNNLTNEGLFLLRDSLLANRCISELILRNCKLTCQAAISLAEYVAESSIIQHIDLRGNNIQASGIMALSLAMKHNKSLIKLELDSIVSTQENGNVVSSQSQTNNIDRTTNSLLSFTNLKRITSGIGHLSNVLNQNSDPIQDARVKQFLEQKSKWINDITEICRRNKERQCELEEQEEQKEEKRVNGEENQQNNEHQEETVNEEEAAKEETVTVLPEASIGNPALLNKKSSNKFVSPLPSPLLSLEDDLSPFLVKKIFKDDDQQSSPVSRVDHDQVIEHTPPTTSTNDIIESIPTPSSIDFNSEDATLSNISENNNPINEMTFTNNNSEPTIPAVKSPFTIDDYDDNVDEDKQEEKKSNNIPINISDIHFDSLQHEDYSIEQKNSERKDSEDDIDEYDEHKKKPFRHSDSLFLLRNKAGDLGEDTMEERDIEVDDNNSILPTNQPVVLGHEQQLIN</sequence>
<gene>
    <name evidence="5" type="ORF">GPM918_LOCUS6143</name>
    <name evidence="6" type="ORF">OVA965_LOCUS28407</name>
    <name evidence="7" type="ORF">SRO942_LOCUS6143</name>
    <name evidence="8" type="ORF">TMI583_LOCUS29159</name>
</gene>
<evidence type="ECO:0000313" key="5">
    <source>
        <dbReference type="EMBL" id="CAF0852428.1"/>
    </source>
</evidence>
<proteinExistence type="inferred from homology"/>
<dbReference type="EMBL" id="CAJOBC010000933">
    <property type="protein sequence ID" value="CAF3640039.1"/>
    <property type="molecule type" value="Genomic_DNA"/>
</dbReference>
<protein>
    <submittedName>
        <fullName evidence="5">Uncharacterized protein</fullName>
    </submittedName>
</protein>
<dbReference type="EMBL" id="CAJNOK010019364">
    <property type="protein sequence ID" value="CAF1298218.1"/>
    <property type="molecule type" value="Genomic_DNA"/>
</dbReference>
<accession>A0A813WK77</accession>
<evidence type="ECO:0000256" key="3">
    <source>
        <dbReference type="ARBA" id="ARBA00038315"/>
    </source>
</evidence>
<dbReference type="InterPro" id="IPR001611">
    <property type="entry name" value="Leu-rich_rpt"/>
</dbReference>
<dbReference type="InterPro" id="IPR051279">
    <property type="entry name" value="PP1-Reg/Actin-Interact_Protein"/>
</dbReference>